<evidence type="ECO:0000313" key="1">
    <source>
        <dbReference type="EMBL" id="MBC8750497.1"/>
    </source>
</evidence>
<organism evidence="1 2">
    <name type="scientific">Paraburkholderia podalyriae</name>
    <dbReference type="NCBI Taxonomy" id="1938811"/>
    <lineage>
        <taxon>Bacteria</taxon>
        <taxon>Pseudomonadati</taxon>
        <taxon>Pseudomonadota</taxon>
        <taxon>Betaproteobacteria</taxon>
        <taxon>Burkholderiales</taxon>
        <taxon>Burkholderiaceae</taxon>
        <taxon>Paraburkholderia</taxon>
    </lineage>
</organism>
<comment type="caution">
    <text evidence="1">The sequence shown here is derived from an EMBL/GenBank/DDBJ whole genome shotgun (WGS) entry which is preliminary data.</text>
</comment>
<name>A0ABR7PW38_9BURK</name>
<gene>
    <name evidence="1" type="ORF">F6X42_29100</name>
</gene>
<reference evidence="1 2" key="1">
    <citation type="submission" date="2019-09" db="EMBL/GenBank/DDBJ databases">
        <title>Paraburkholderia podalyriae sp. nov., A South African Podalyria-associated rhizobium.</title>
        <authorList>
            <person name="Mavima L."/>
            <person name="Beukes C.W."/>
            <person name="Palmer M."/>
            <person name="De Meyer S.E."/>
            <person name="James E.K."/>
            <person name="Maluk M."/>
            <person name="Avontuur J.R."/>
            <person name="Chan W.Y."/>
            <person name="Venter S.N."/>
            <person name="Steenkamp E.T."/>
        </authorList>
    </citation>
    <scope>NUCLEOTIDE SEQUENCE [LARGE SCALE GENOMIC DNA]</scope>
    <source>
        <strain evidence="1 2">WC7.3b</strain>
    </source>
</reference>
<keyword evidence="2" id="KW-1185">Reference proteome</keyword>
<dbReference type="Proteomes" id="UP000736373">
    <property type="component" value="Unassembled WGS sequence"/>
</dbReference>
<dbReference type="RefSeq" id="WP_162634018.1">
    <property type="nucleotide sequence ID" value="NZ_VZQQ01000033.1"/>
</dbReference>
<accession>A0ABR7PW38</accession>
<proteinExistence type="predicted"/>
<evidence type="ECO:0000313" key="2">
    <source>
        <dbReference type="Proteomes" id="UP000736373"/>
    </source>
</evidence>
<sequence length="299" mass="32583">MLYKVAVGSISWIHADSHPVSFAFQALTQTPHWIPKTYIGLAATANPTPPNEIADFKSFQAQKQFRALLYCRFTVELDPTTNAVGSFNVLDAVHDPGWTPPFDKSKFSSTKLMKNSSMSDPNFYPGEASSISLVKTRARHANTVLPPTPKNEVVCVNALIKFRAGSHTDGIGVSDDVGSPFHVPWVWCELLLTYDRGIFKLLGCGSIFPTHYFYIDGKKVLAQEEVADLSFPKKGALTINESALKLYPVLSKGAPASGPQTSLAAETGLSGPVRRHLYTADGRVDSSGNISSLVHVFRL</sequence>
<dbReference type="EMBL" id="VZQQ01000033">
    <property type="protein sequence ID" value="MBC8750497.1"/>
    <property type="molecule type" value="Genomic_DNA"/>
</dbReference>
<protein>
    <submittedName>
        <fullName evidence="1">Uncharacterized protein</fullName>
    </submittedName>
</protein>